<evidence type="ECO:0000313" key="6">
    <source>
        <dbReference type="EMBL" id="ESL03121.1"/>
    </source>
</evidence>
<keyword evidence="7" id="KW-1185">Reference proteome</keyword>
<comment type="cofactor">
    <cofactor evidence="1">
        <name>FMN</name>
        <dbReference type="ChEBI" id="CHEBI:58210"/>
    </cofactor>
</comment>
<dbReference type="STRING" id="592026.GCWU0000282_001995"/>
<dbReference type="PANTHER" id="PTHR43567">
    <property type="entry name" value="FLAVOREDOXIN-RELATED-RELATED"/>
    <property type="match status" value="1"/>
</dbReference>
<dbReference type="InterPro" id="IPR052174">
    <property type="entry name" value="Flavoredoxin"/>
</dbReference>
<dbReference type="AlphaFoldDB" id="V2Y629"/>
<evidence type="ECO:0000256" key="3">
    <source>
        <dbReference type="ARBA" id="ARBA00038054"/>
    </source>
</evidence>
<evidence type="ECO:0000256" key="2">
    <source>
        <dbReference type="ARBA" id="ARBA00022630"/>
    </source>
</evidence>
<dbReference type="InterPro" id="IPR012349">
    <property type="entry name" value="Split_barrel_FMN-bd"/>
</dbReference>
<dbReference type="Gene3D" id="2.30.110.10">
    <property type="entry name" value="Electron Transport, Fmn-binding Protein, Chain A"/>
    <property type="match status" value="1"/>
</dbReference>
<dbReference type="Pfam" id="PF01613">
    <property type="entry name" value="Flavin_Reduct"/>
    <property type="match status" value="1"/>
</dbReference>
<dbReference type="OrthoDB" id="9794638at2"/>
<gene>
    <name evidence="6" type="ORF">GCWU0000282_001995</name>
</gene>
<feature type="region of interest" description="Disordered" evidence="4">
    <location>
        <begin position="224"/>
        <end position="258"/>
    </location>
</feature>
<evidence type="ECO:0000259" key="5">
    <source>
        <dbReference type="SMART" id="SM00903"/>
    </source>
</evidence>
<feature type="region of interest" description="Disordered" evidence="4">
    <location>
        <begin position="1"/>
        <end position="22"/>
    </location>
</feature>
<dbReference type="InterPro" id="IPR002563">
    <property type="entry name" value="Flavin_Rdtase-like_dom"/>
</dbReference>
<dbReference type="SUPFAM" id="SSF50475">
    <property type="entry name" value="FMN-binding split barrel"/>
    <property type="match status" value="1"/>
</dbReference>
<sequence>MVEKKKQAVKKKKINSDKKNKADKISWKAGNMLYPLPAVMVSLTDKTGNSNIITLAWAGTICTNPPMLSVSIRPERYSYDIIKETGEFVVNITTKELTYATDYCGVKSGRDVDKFKEMKLTKLDSEKIKAVAIAESPVNIECKVREIMELGSHSLFIADVVNIRVDGRLLDEKGRFNLAKSELIAYSHGKYYELGKELGSFGYSIRKEGKTDNKMQNTAKEVRIKKAAGQSVKKNKLAEKQPNNSKKSNTGKRITGIK</sequence>
<dbReference type="eggNOG" id="COG1853">
    <property type="taxonomic scope" value="Bacteria"/>
</dbReference>
<dbReference type="GO" id="GO:0010181">
    <property type="term" value="F:FMN binding"/>
    <property type="evidence" value="ECO:0007669"/>
    <property type="project" value="InterPro"/>
</dbReference>
<keyword evidence="2" id="KW-0285">Flavoprotein</keyword>
<dbReference type="SMART" id="SM00903">
    <property type="entry name" value="Flavin_Reduct"/>
    <property type="match status" value="1"/>
</dbReference>
<protein>
    <submittedName>
        <fullName evidence="6">Flavin reductase-like protein</fullName>
    </submittedName>
</protein>
<dbReference type="EMBL" id="ACIL03000013">
    <property type="protein sequence ID" value="ESL03121.1"/>
    <property type="molecule type" value="Genomic_DNA"/>
</dbReference>
<name>V2Y629_9FIRM</name>
<feature type="compositionally biased region" description="Polar residues" evidence="4">
    <location>
        <begin position="241"/>
        <end position="252"/>
    </location>
</feature>
<accession>V2Y629</accession>
<evidence type="ECO:0000256" key="1">
    <source>
        <dbReference type="ARBA" id="ARBA00001917"/>
    </source>
</evidence>
<proteinExistence type="inferred from homology"/>
<evidence type="ECO:0000256" key="4">
    <source>
        <dbReference type="SAM" id="MobiDB-lite"/>
    </source>
</evidence>
<reference evidence="6 7" key="1">
    <citation type="submission" date="2013-06" db="EMBL/GenBank/DDBJ databases">
        <authorList>
            <person name="Weinstock G."/>
            <person name="Sodergren E."/>
            <person name="Clifton S."/>
            <person name="Fulton L."/>
            <person name="Fulton B."/>
            <person name="Courtney L."/>
            <person name="Fronick C."/>
            <person name="Harrison M."/>
            <person name="Strong C."/>
            <person name="Farmer C."/>
            <person name="Delahaunty K."/>
            <person name="Markovic C."/>
            <person name="Hall O."/>
            <person name="Minx P."/>
            <person name="Tomlinson C."/>
            <person name="Mitreva M."/>
            <person name="Nelson J."/>
            <person name="Hou S."/>
            <person name="Wollam A."/>
            <person name="Pepin K.H."/>
            <person name="Johnson M."/>
            <person name="Bhonagiri V."/>
            <person name="Nash W.E."/>
            <person name="Warren W."/>
            <person name="Chinwalla A."/>
            <person name="Mardis E.R."/>
            <person name="Wilson R.K."/>
        </authorList>
    </citation>
    <scope>NUCLEOTIDE SEQUENCE [LARGE SCALE GENOMIC DNA]</scope>
    <source>
        <strain evidence="6 7">ATCC 51271</strain>
    </source>
</reference>
<evidence type="ECO:0000313" key="7">
    <source>
        <dbReference type="Proteomes" id="UP000018227"/>
    </source>
</evidence>
<dbReference type="HOGENOM" id="CLU_059021_5_1_9"/>
<feature type="domain" description="Flavin reductase like" evidence="5">
    <location>
        <begin position="32"/>
        <end position="178"/>
    </location>
</feature>
<comment type="caution">
    <text evidence="6">The sequence shown here is derived from an EMBL/GenBank/DDBJ whole genome shotgun (WGS) entry which is preliminary data.</text>
</comment>
<dbReference type="PANTHER" id="PTHR43567:SF1">
    <property type="entry name" value="FLAVOREDOXIN"/>
    <property type="match status" value="1"/>
</dbReference>
<comment type="similarity">
    <text evidence="3">Belongs to the flavoredoxin family.</text>
</comment>
<dbReference type="Proteomes" id="UP000018227">
    <property type="component" value="Unassembled WGS sequence"/>
</dbReference>
<dbReference type="GO" id="GO:0016646">
    <property type="term" value="F:oxidoreductase activity, acting on the CH-NH group of donors, NAD or NADP as acceptor"/>
    <property type="evidence" value="ECO:0007669"/>
    <property type="project" value="UniProtKB-ARBA"/>
</dbReference>
<organism evidence="6 7">
    <name type="scientific">Catonella morbi ATCC 51271</name>
    <dbReference type="NCBI Taxonomy" id="592026"/>
    <lineage>
        <taxon>Bacteria</taxon>
        <taxon>Bacillati</taxon>
        <taxon>Bacillota</taxon>
        <taxon>Clostridia</taxon>
        <taxon>Lachnospirales</taxon>
        <taxon>Lachnospiraceae</taxon>
        <taxon>Catonella</taxon>
    </lineage>
</organism>